<protein>
    <recommendedName>
        <fullName evidence="3">Phospholipid/glycerol acyltransferase domain-containing protein</fullName>
    </recommendedName>
</protein>
<evidence type="ECO:0000313" key="4">
    <source>
        <dbReference type="EMBL" id="ACB43239.1"/>
    </source>
</evidence>
<evidence type="ECO:0000256" key="1">
    <source>
        <dbReference type="ARBA" id="ARBA00022679"/>
    </source>
</evidence>
<keyword evidence="2" id="KW-0012">Acyltransferase</keyword>
<dbReference type="CDD" id="cd07989">
    <property type="entry name" value="LPLAT_AGPAT-like"/>
    <property type="match status" value="1"/>
</dbReference>
<sequence length="236" mass="26789">MNIFSKSMDPLSREYYLKNGINPYLAPLAMYLTQDIFLRGYFHETKILGSENLPHEGPLILAPVHRTRWDALLLPYASGRRITGRDCRFMVTHNEMKGIQGWFLQQFGCFSVDQSQPSLSSLRLAIDLLASHEQLVMFPEGRICRVDKPMKIYNGPIRLALIANRLGIPVRIVPIGIGYAHPFPLPQDKVVICFRAPITITAKGPEIVKKLNRELITEMHSAELLARQEVGRPLQS</sequence>
<proteinExistence type="predicted"/>
<dbReference type="SMART" id="SM00563">
    <property type="entry name" value="PlsC"/>
    <property type="match status" value="1"/>
</dbReference>
<dbReference type="GO" id="GO:0003841">
    <property type="term" value="F:1-acylglycerol-3-phosphate O-acyltransferase activity"/>
    <property type="evidence" value="ECO:0007669"/>
    <property type="project" value="TreeGrafter"/>
</dbReference>
<dbReference type="EMBL" id="CP000815">
    <property type="protein sequence ID" value="ACB43239.1"/>
    <property type="molecule type" value="Genomic_DNA"/>
</dbReference>
<feature type="domain" description="Phospholipid/glycerol acyltransferase" evidence="3">
    <location>
        <begin position="59"/>
        <end position="180"/>
    </location>
</feature>
<keyword evidence="4" id="KW-0934">Plastid</keyword>
<dbReference type="SUPFAM" id="SSF69593">
    <property type="entry name" value="Glycerol-3-phosphate (1)-acyltransferase"/>
    <property type="match status" value="1"/>
</dbReference>
<name>B1X5M0_PAUCH</name>
<reference evidence="4" key="2">
    <citation type="journal article" date="2008" name="Curr. Biol.">
        <title>Chromatophore genome sequence of Paulinella sheds light on acquisition of photosynthesis by eukaryotes.</title>
        <authorList>
            <person name="Nowack E.C.M."/>
            <person name="Melkonian M."/>
            <person name="Gloeckner G."/>
        </authorList>
    </citation>
    <scope>NUCLEOTIDE SEQUENCE [LARGE SCALE GENOMIC DNA]</scope>
</reference>
<organism evidence="4">
    <name type="scientific">Paulinella chromatophora</name>
    <dbReference type="NCBI Taxonomy" id="39717"/>
    <lineage>
        <taxon>Eukaryota</taxon>
        <taxon>Sar</taxon>
        <taxon>Rhizaria</taxon>
        <taxon>Cercozoa</taxon>
        <taxon>Imbricatea</taxon>
        <taxon>Silicofilosea</taxon>
        <taxon>Euglyphida</taxon>
        <taxon>Paulinellidae</taxon>
        <taxon>Paulinella</taxon>
    </lineage>
</organism>
<reference evidence="4" key="1">
    <citation type="submission" date="2007-08" db="EMBL/GenBank/DDBJ databases">
        <authorList>
            <person name="Gloeckner G."/>
            <person name="Nowack E."/>
            <person name="Melkonian M."/>
        </authorList>
    </citation>
    <scope>NUCLEOTIDE SEQUENCE</scope>
</reference>
<dbReference type="InterPro" id="IPR002123">
    <property type="entry name" value="Plipid/glycerol_acylTrfase"/>
</dbReference>
<dbReference type="GeneID" id="6481824"/>
<evidence type="ECO:0000256" key="2">
    <source>
        <dbReference type="ARBA" id="ARBA00023315"/>
    </source>
</evidence>
<gene>
    <name evidence="4" type="ordered locus">PCC_0828</name>
</gene>
<dbReference type="GO" id="GO:0006654">
    <property type="term" value="P:phosphatidic acid biosynthetic process"/>
    <property type="evidence" value="ECO:0007669"/>
    <property type="project" value="TreeGrafter"/>
</dbReference>
<evidence type="ECO:0000259" key="3">
    <source>
        <dbReference type="SMART" id="SM00563"/>
    </source>
</evidence>
<keyword evidence="1" id="KW-0808">Transferase</keyword>
<dbReference type="Pfam" id="PF01553">
    <property type="entry name" value="Acyltransferase"/>
    <property type="match status" value="1"/>
</dbReference>
<dbReference type="PANTHER" id="PTHR10434:SF11">
    <property type="entry name" value="1-ACYL-SN-GLYCEROL-3-PHOSPHATE ACYLTRANSFERASE"/>
    <property type="match status" value="1"/>
</dbReference>
<dbReference type="AlphaFoldDB" id="B1X5M0"/>
<dbReference type="PANTHER" id="PTHR10434">
    <property type="entry name" value="1-ACYL-SN-GLYCEROL-3-PHOSPHATE ACYLTRANSFERASE"/>
    <property type="match status" value="1"/>
</dbReference>
<accession>B1X5M0</accession>
<dbReference type="RefSeq" id="YP_002049449.1">
    <property type="nucleotide sequence ID" value="NC_011087.1"/>
</dbReference>
<geneLocation type="organellar chromatophore" evidence="4"/>